<keyword evidence="3" id="KW-1185">Reference proteome</keyword>
<proteinExistence type="predicted"/>
<evidence type="ECO:0000256" key="1">
    <source>
        <dbReference type="SAM" id="MobiDB-lite"/>
    </source>
</evidence>
<dbReference type="AlphaFoldDB" id="A0A9X1B3G3"/>
<evidence type="ECO:0000313" key="3">
    <source>
        <dbReference type="Proteomes" id="UP001138768"/>
    </source>
</evidence>
<evidence type="ECO:0000313" key="2">
    <source>
        <dbReference type="EMBL" id="MBK1617567.1"/>
    </source>
</evidence>
<organism evidence="2 3">
    <name type="scientific">Lamprobacter modestohalophilus</name>
    <dbReference type="NCBI Taxonomy" id="1064514"/>
    <lineage>
        <taxon>Bacteria</taxon>
        <taxon>Pseudomonadati</taxon>
        <taxon>Pseudomonadota</taxon>
        <taxon>Gammaproteobacteria</taxon>
        <taxon>Chromatiales</taxon>
        <taxon>Chromatiaceae</taxon>
        <taxon>Lamprobacter</taxon>
    </lineage>
</organism>
<sequence>MIGSDREQLAAPRSRQHYKRRIRCCRHREPLRPTGVSHHGWSAIDRRQGSPNETQAILMTSARKNSLRLGGQHSRQPIGPTGREPGCEAGGCGTATAPADNGSGNAKQTLPDNLAYHVARDMTRDIARDIVRHQQRYQTQHTACHWGHSGKDQ</sequence>
<gene>
    <name evidence="2" type="ORF">CKO42_03680</name>
</gene>
<name>A0A9X1B3G3_9GAMM</name>
<dbReference type="EMBL" id="NRRY01000003">
    <property type="protein sequence ID" value="MBK1617567.1"/>
    <property type="molecule type" value="Genomic_DNA"/>
</dbReference>
<comment type="caution">
    <text evidence="2">The sequence shown here is derived from an EMBL/GenBank/DDBJ whole genome shotgun (WGS) entry which is preliminary data.</text>
</comment>
<protein>
    <submittedName>
        <fullName evidence="2">Uncharacterized protein</fullName>
    </submittedName>
</protein>
<dbReference type="Proteomes" id="UP001138768">
    <property type="component" value="Unassembled WGS sequence"/>
</dbReference>
<accession>A0A9X1B3G3</accession>
<reference evidence="2 3" key="1">
    <citation type="journal article" date="2020" name="Microorganisms">
        <title>Osmotic Adaptation and Compatible Solute Biosynthesis of Phototrophic Bacteria as Revealed from Genome Analyses.</title>
        <authorList>
            <person name="Imhoff J.F."/>
            <person name="Rahn T."/>
            <person name="Kunzel S."/>
            <person name="Keller A."/>
            <person name="Neulinger S.C."/>
        </authorList>
    </citation>
    <scope>NUCLEOTIDE SEQUENCE [LARGE SCALE GENOMIC DNA]</scope>
    <source>
        <strain evidence="2 3">DSM 25653</strain>
    </source>
</reference>
<feature type="compositionally biased region" description="Polar residues" evidence="1">
    <location>
        <begin position="49"/>
        <end position="64"/>
    </location>
</feature>
<feature type="region of interest" description="Disordered" evidence="1">
    <location>
        <begin position="30"/>
        <end position="106"/>
    </location>
</feature>